<gene>
    <name evidence="1" type="ORF">NMU02_03630</name>
</gene>
<dbReference type="RefSeq" id="WP_255025878.1">
    <property type="nucleotide sequence ID" value="NZ_JANDHW010000003.1"/>
</dbReference>
<evidence type="ECO:0000313" key="1">
    <source>
        <dbReference type="EMBL" id="MCP9611180.1"/>
    </source>
</evidence>
<evidence type="ECO:0000313" key="2">
    <source>
        <dbReference type="Proteomes" id="UP001205603"/>
    </source>
</evidence>
<sequence>MIIYNTTYQVDKETIDEFILWLKENYIPRAMIRGELSEPQLCKVITPDDYEGSSFSLQFHVKDTRILSLWYEKVGKILQEELVTCFGEKVVGFNTLLEIIA</sequence>
<name>A0ABT1MEX3_9BACT</name>
<accession>A0ABT1MEX3</accession>
<proteinExistence type="predicted"/>
<organism evidence="1 2">
    <name type="scientific">Coprobacter tertius</name>
    <dbReference type="NCBI Taxonomy" id="2944915"/>
    <lineage>
        <taxon>Bacteria</taxon>
        <taxon>Pseudomonadati</taxon>
        <taxon>Bacteroidota</taxon>
        <taxon>Bacteroidia</taxon>
        <taxon>Bacteroidales</taxon>
        <taxon>Barnesiellaceae</taxon>
        <taxon>Coprobacter</taxon>
    </lineage>
</organism>
<dbReference type="EMBL" id="JANDHW010000003">
    <property type="protein sequence ID" value="MCP9611180.1"/>
    <property type="molecule type" value="Genomic_DNA"/>
</dbReference>
<reference evidence="1 2" key="1">
    <citation type="submission" date="2022-07" db="EMBL/GenBank/DDBJ databases">
        <title>Fecal culturing of patients with breast cancer.</title>
        <authorList>
            <person name="Teng N.M.Y."/>
            <person name="Kiu R."/>
            <person name="Evans R."/>
            <person name="Baker D.J."/>
            <person name="Zenner C."/>
            <person name="Robinson S.D."/>
            <person name="Hall L.J."/>
        </authorList>
    </citation>
    <scope>NUCLEOTIDE SEQUENCE [LARGE SCALE GENOMIC DNA]</scope>
    <source>
        <strain evidence="1 2">LH1063</strain>
    </source>
</reference>
<comment type="caution">
    <text evidence="1">The sequence shown here is derived from an EMBL/GenBank/DDBJ whole genome shotgun (WGS) entry which is preliminary data.</text>
</comment>
<dbReference type="Pfam" id="PF14114">
    <property type="entry name" value="DUF4286"/>
    <property type="match status" value="1"/>
</dbReference>
<dbReference type="Proteomes" id="UP001205603">
    <property type="component" value="Unassembled WGS sequence"/>
</dbReference>
<protein>
    <submittedName>
        <fullName evidence="1">DUF4286 family protein</fullName>
    </submittedName>
</protein>
<dbReference type="InterPro" id="IPR025563">
    <property type="entry name" value="DUF4286"/>
</dbReference>
<keyword evidence="2" id="KW-1185">Reference proteome</keyword>